<dbReference type="EMBL" id="AOHO01000077">
    <property type="protein sequence ID" value="EME51977.1"/>
    <property type="molecule type" value="Genomic_DNA"/>
</dbReference>
<sequence length="72" mass="7646">MSHNIANDGLAWRKAKASVGEGACVELAVTPTGEIALRNSNRPAEGTLPFTKREIAAFLTGARDGEFDDMVV</sequence>
<organism evidence="2 3">
    <name type="scientific">Amycolatopsis decaplanina DSM 44594</name>
    <dbReference type="NCBI Taxonomy" id="1284240"/>
    <lineage>
        <taxon>Bacteria</taxon>
        <taxon>Bacillati</taxon>
        <taxon>Actinomycetota</taxon>
        <taxon>Actinomycetes</taxon>
        <taxon>Pseudonocardiales</taxon>
        <taxon>Pseudonocardiaceae</taxon>
        <taxon>Amycolatopsis</taxon>
    </lineage>
</organism>
<evidence type="ECO:0000259" key="1">
    <source>
        <dbReference type="Pfam" id="PF04149"/>
    </source>
</evidence>
<name>M2YAR0_9PSEU</name>
<evidence type="ECO:0000313" key="2">
    <source>
        <dbReference type="EMBL" id="EME51977.1"/>
    </source>
</evidence>
<accession>M2YAR0</accession>
<protein>
    <recommendedName>
        <fullName evidence="1">DUF397 domain-containing protein</fullName>
    </recommendedName>
</protein>
<keyword evidence="3" id="KW-1185">Reference proteome</keyword>
<feature type="domain" description="DUF397" evidence="1">
    <location>
        <begin position="10"/>
        <end position="63"/>
    </location>
</feature>
<reference evidence="2 3" key="1">
    <citation type="journal article" date="2013" name="Genome Announc.">
        <title>Draft Genome Sequence of Amycolatopsis decaplanina Strain DSM 44594T.</title>
        <authorList>
            <person name="Kaur N."/>
            <person name="Kumar S."/>
            <person name="Bala M."/>
            <person name="Raghava G.P."/>
            <person name="Mayilraj S."/>
        </authorList>
    </citation>
    <scope>NUCLEOTIDE SEQUENCE [LARGE SCALE GENOMIC DNA]</scope>
    <source>
        <strain evidence="2 3">DSM 44594</strain>
    </source>
</reference>
<dbReference type="Proteomes" id="UP000054226">
    <property type="component" value="Unassembled WGS sequence"/>
</dbReference>
<dbReference type="InterPro" id="IPR007278">
    <property type="entry name" value="DUF397"/>
</dbReference>
<dbReference type="Pfam" id="PF04149">
    <property type="entry name" value="DUF397"/>
    <property type="match status" value="1"/>
</dbReference>
<evidence type="ECO:0000313" key="3">
    <source>
        <dbReference type="Proteomes" id="UP000054226"/>
    </source>
</evidence>
<proteinExistence type="predicted"/>
<dbReference type="AlphaFoldDB" id="M2YAR0"/>
<gene>
    <name evidence="2" type="ORF">H074_34498</name>
</gene>
<dbReference type="PATRIC" id="fig|1284240.4.peg.7040"/>
<dbReference type="RefSeq" id="WP_007034690.1">
    <property type="nucleotide sequence ID" value="NZ_AOHO01000077.1"/>
</dbReference>
<comment type="caution">
    <text evidence="2">The sequence shown here is derived from an EMBL/GenBank/DDBJ whole genome shotgun (WGS) entry which is preliminary data.</text>
</comment>